<protein>
    <submittedName>
        <fullName evidence="3">Uncharacterized protein</fullName>
    </submittedName>
</protein>
<dbReference type="EMBL" id="JACIFU010000001">
    <property type="protein sequence ID" value="MBB4173431.1"/>
    <property type="molecule type" value="Genomic_DNA"/>
</dbReference>
<feature type="region of interest" description="Disordered" evidence="1">
    <location>
        <begin position="33"/>
        <end position="59"/>
    </location>
</feature>
<keyword evidence="2" id="KW-0812">Transmembrane</keyword>
<accession>A0A7W6M6U9</accession>
<keyword evidence="2" id="KW-0472">Membrane</keyword>
<evidence type="ECO:0000313" key="3">
    <source>
        <dbReference type="EMBL" id="MBB4173431.1"/>
    </source>
</evidence>
<comment type="caution">
    <text evidence="3">The sequence shown here is derived from an EMBL/GenBank/DDBJ whole genome shotgun (WGS) entry which is preliminary data.</text>
</comment>
<keyword evidence="2" id="KW-1133">Transmembrane helix</keyword>
<name>A0A7W6M6U9_9RHOB</name>
<dbReference type="AlphaFoldDB" id="A0A7W6M6U9"/>
<evidence type="ECO:0000313" key="4">
    <source>
        <dbReference type="Proteomes" id="UP000565745"/>
    </source>
</evidence>
<keyword evidence="4" id="KW-1185">Reference proteome</keyword>
<dbReference type="RefSeq" id="WP_025054533.1">
    <property type="nucleotide sequence ID" value="NZ_JACIFU010000001.1"/>
</dbReference>
<reference evidence="3 4" key="1">
    <citation type="submission" date="2020-08" db="EMBL/GenBank/DDBJ databases">
        <title>Genomic Encyclopedia of Type Strains, Phase IV (KMG-IV): sequencing the most valuable type-strain genomes for metagenomic binning, comparative biology and taxonomic classification.</title>
        <authorList>
            <person name="Goeker M."/>
        </authorList>
    </citation>
    <scope>NUCLEOTIDE SEQUENCE [LARGE SCALE GENOMIC DNA]</scope>
    <source>
        <strain evidence="3 4">DSM 101015</strain>
    </source>
</reference>
<dbReference type="Proteomes" id="UP000565745">
    <property type="component" value="Unassembled WGS sequence"/>
</dbReference>
<sequence>MELLAFLHEYHLIQIVPFVGFILYLTIKNNRSKRNGAVRRSNRSTSRTSEYYSTEVDEL</sequence>
<evidence type="ECO:0000256" key="2">
    <source>
        <dbReference type="SAM" id="Phobius"/>
    </source>
</evidence>
<proteinExistence type="predicted"/>
<feature type="transmembrane region" description="Helical" evidence="2">
    <location>
        <begin position="6"/>
        <end position="27"/>
    </location>
</feature>
<feature type="compositionally biased region" description="Basic residues" evidence="1">
    <location>
        <begin position="33"/>
        <end position="42"/>
    </location>
</feature>
<organism evidence="3 4">
    <name type="scientific">Sulfitobacter noctilucicola</name>
    <dbReference type="NCBI Taxonomy" id="1342301"/>
    <lineage>
        <taxon>Bacteria</taxon>
        <taxon>Pseudomonadati</taxon>
        <taxon>Pseudomonadota</taxon>
        <taxon>Alphaproteobacteria</taxon>
        <taxon>Rhodobacterales</taxon>
        <taxon>Roseobacteraceae</taxon>
        <taxon>Sulfitobacter</taxon>
    </lineage>
</organism>
<feature type="compositionally biased region" description="Low complexity" evidence="1">
    <location>
        <begin position="43"/>
        <end position="59"/>
    </location>
</feature>
<evidence type="ECO:0000256" key="1">
    <source>
        <dbReference type="SAM" id="MobiDB-lite"/>
    </source>
</evidence>
<gene>
    <name evidence="3" type="ORF">GGR93_001192</name>
</gene>